<name>A0ABM6TVD4_FUSMR</name>
<gene>
    <name evidence="1" type="ORF">C4N19_03065</name>
</gene>
<evidence type="ECO:0000313" key="1">
    <source>
        <dbReference type="EMBL" id="AVQ18148.1"/>
    </source>
</evidence>
<accession>A0ABM6TVD4</accession>
<dbReference type="InterPro" id="IPR029465">
    <property type="entry name" value="ATPgrasp_TupA"/>
</dbReference>
<dbReference type="Proteomes" id="UP000240258">
    <property type="component" value="Chromosome"/>
</dbReference>
<proteinExistence type="predicted"/>
<reference evidence="2" key="1">
    <citation type="journal article" date="2018" name="MSphere">
        <title>Fusobacterium Genomics Using MinION and Illumina Sequencing Enables Genome Completion and Correction.</title>
        <authorList>
            <person name="Todd S.M."/>
            <person name="Settlage R.E."/>
            <person name="Lahmers K.K."/>
            <person name="Slade D.J."/>
        </authorList>
    </citation>
    <scope>NUCLEOTIDE SEQUENCE [LARGE SCALE GENOMIC DNA]</scope>
    <source>
        <strain evidence="2">ATCC 9817</strain>
    </source>
</reference>
<dbReference type="Pfam" id="PF14305">
    <property type="entry name" value="ATPgrasp_TupA"/>
    <property type="match status" value="1"/>
</dbReference>
<evidence type="ECO:0000313" key="2">
    <source>
        <dbReference type="Proteomes" id="UP000240258"/>
    </source>
</evidence>
<dbReference type="EMBL" id="CP028102">
    <property type="protein sequence ID" value="AVQ18148.1"/>
    <property type="molecule type" value="Genomic_DNA"/>
</dbReference>
<dbReference type="SUPFAM" id="SSF56059">
    <property type="entry name" value="Glutathione synthetase ATP-binding domain-like"/>
    <property type="match status" value="1"/>
</dbReference>
<protein>
    <submittedName>
        <fullName evidence="1">Glycosyltransferase</fullName>
    </submittedName>
</protein>
<organism evidence="1 2">
    <name type="scientific">Fusobacterium mortiferum ATCC 9817</name>
    <dbReference type="NCBI Taxonomy" id="469616"/>
    <lineage>
        <taxon>Bacteria</taxon>
        <taxon>Fusobacteriati</taxon>
        <taxon>Fusobacteriota</taxon>
        <taxon>Fusobacteriia</taxon>
        <taxon>Fusobacteriales</taxon>
        <taxon>Fusobacteriaceae</taxon>
        <taxon>Fusobacterium</taxon>
    </lineage>
</organism>
<keyword evidence="2" id="KW-1185">Reference proteome</keyword>
<sequence length="314" mass="38124">MKELKIVRKIKSFLKQFYWIRFFHRYLRQLYLKTFYSTIKAKEKYIKRKFKEELGYEIYFNREPETFNQKIQFRKLYDNNPLYSICADKYKVREYVKEKIGEEYLIPLYLVTDKLTEEQWDKLPNSFVAKANHNSGPVQIVKDKTKANKKEIIRELNNQLKLDYGILSMEKYYSNISRKIIVEKYLKDNIEDYKFNCFNSKKIILERVTKASELSNMYNPYTWEKLNFTTGNIIDKKVYEKPKNFEKMLEIVKELSQDFEYVRVDLYNVDGKIYVGELTFCESSGFGKFTNEEWDYIFGSYWNLELEKGKIINE</sequence>